<keyword evidence="1 2" id="KW-0694">RNA-binding</keyword>
<accession>A0A0G1SIA1</accession>
<dbReference type="InterPro" id="IPR039247">
    <property type="entry name" value="KhpB"/>
</dbReference>
<dbReference type="CDD" id="cd02644">
    <property type="entry name" value="R3H_jag"/>
    <property type="match status" value="1"/>
</dbReference>
<reference evidence="5 6" key="1">
    <citation type="journal article" date="2015" name="Nature">
        <title>rRNA introns, odd ribosomes, and small enigmatic genomes across a large radiation of phyla.</title>
        <authorList>
            <person name="Brown C.T."/>
            <person name="Hug L.A."/>
            <person name="Thomas B.C."/>
            <person name="Sharon I."/>
            <person name="Castelle C.J."/>
            <person name="Singh A."/>
            <person name="Wilkins M.J."/>
            <person name="Williams K.H."/>
            <person name="Banfield J.F."/>
        </authorList>
    </citation>
    <scope>NUCLEOTIDE SEQUENCE [LARGE SCALE GENOMIC DNA]</scope>
</reference>
<evidence type="ECO:0000259" key="4">
    <source>
        <dbReference type="PROSITE" id="PS51061"/>
    </source>
</evidence>
<dbReference type="SUPFAM" id="SSF82708">
    <property type="entry name" value="R3H domain"/>
    <property type="match status" value="1"/>
</dbReference>
<dbReference type="PANTHER" id="PTHR35800">
    <property type="entry name" value="PROTEIN JAG"/>
    <property type="match status" value="1"/>
</dbReference>
<dbReference type="Proteomes" id="UP000034565">
    <property type="component" value="Unassembled WGS sequence"/>
</dbReference>
<dbReference type="Pfam" id="PF01424">
    <property type="entry name" value="R3H"/>
    <property type="match status" value="1"/>
</dbReference>
<evidence type="ECO:0000259" key="3">
    <source>
        <dbReference type="PROSITE" id="PS50823"/>
    </source>
</evidence>
<dbReference type="PANTHER" id="PTHR35800:SF1">
    <property type="entry name" value="RNA-BINDING PROTEIN KHPB"/>
    <property type="match status" value="1"/>
</dbReference>
<dbReference type="InterPro" id="IPR015946">
    <property type="entry name" value="KH_dom-like_a/b"/>
</dbReference>
<dbReference type="AlphaFoldDB" id="A0A0G1SIA1"/>
<dbReference type="PROSITE" id="PS51061">
    <property type="entry name" value="R3H"/>
    <property type="match status" value="1"/>
</dbReference>
<dbReference type="InterPro" id="IPR034079">
    <property type="entry name" value="R3H_KhpB"/>
</dbReference>
<dbReference type="EMBL" id="LCOA01000014">
    <property type="protein sequence ID" value="KKU69131.1"/>
    <property type="molecule type" value="Genomic_DNA"/>
</dbReference>
<gene>
    <name evidence="5" type="ORF">UX92_C0014G0022</name>
</gene>
<evidence type="ECO:0000313" key="5">
    <source>
        <dbReference type="EMBL" id="KKU69131.1"/>
    </source>
</evidence>
<dbReference type="Gene3D" id="3.30.1370.50">
    <property type="entry name" value="R3H-like domain"/>
    <property type="match status" value="1"/>
</dbReference>
<dbReference type="PROSITE" id="PS50823">
    <property type="entry name" value="KH_TYPE_2"/>
    <property type="match status" value="1"/>
</dbReference>
<organism evidence="5 6">
    <name type="scientific">Candidatus Amesbacteria bacterium GW2011_GWA1_47_20</name>
    <dbReference type="NCBI Taxonomy" id="1618354"/>
    <lineage>
        <taxon>Bacteria</taxon>
        <taxon>Candidatus Amesiibacteriota</taxon>
    </lineage>
</organism>
<dbReference type="Gene3D" id="3.30.300.20">
    <property type="match status" value="1"/>
</dbReference>
<evidence type="ECO:0000313" key="6">
    <source>
        <dbReference type="Proteomes" id="UP000034565"/>
    </source>
</evidence>
<dbReference type="Pfam" id="PF13083">
    <property type="entry name" value="KH_KhpA-B"/>
    <property type="match status" value="1"/>
</dbReference>
<feature type="domain" description="KH type-2" evidence="3">
    <location>
        <begin position="5"/>
        <end position="84"/>
    </location>
</feature>
<dbReference type="GO" id="GO:0003723">
    <property type="term" value="F:RNA binding"/>
    <property type="evidence" value="ECO:0007669"/>
    <property type="project" value="UniProtKB-UniRule"/>
</dbReference>
<dbReference type="InterPro" id="IPR001374">
    <property type="entry name" value="R3H_dom"/>
</dbReference>
<protein>
    <submittedName>
        <fullName evidence="5">Single-stranded nucleic acid binding R3H domain protein</fullName>
    </submittedName>
</protein>
<dbReference type="InterPro" id="IPR004044">
    <property type="entry name" value="KH_dom_type_2"/>
</dbReference>
<comment type="caution">
    <text evidence="5">The sequence shown here is derived from an EMBL/GenBank/DDBJ whole genome shotgun (WGS) entry which is preliminary data.</text>
</comment>
<evidence type="ECO:0000256" key="2">
    <source>
        <dbReference type="PROSITE-ProRule" id="PRU00118"/>
    </source>
</evidence>
<dbReference type="InterPro" id="IPR036867">
    <property type="entry name" value="R3H_dom_sf"/>
</dbReference>
<feature type="domain" description="R3H" evidence="4">
    <location>
        <begin position="85"/>
        <end position="151"/>
    </location>
</feature>
<name>A0A0G1SIA1_9BACT</name>
<dbReference type="SMART" id="SM00393">
    <property type="entry name" value="R3H"/>
    <property type="match status" value="1"/>
</dbReference>
<proteinExistence type="predicted"/>
<sequence length="151" mass="16780">MQEKIKDLLAQFLSQLGYTSPYEVAVSLDEANKIYQVSITTSDPAILIGYHGDTISALQLLLAQHLHSQTGEWSSISINVNDYRERREQALQAMADTVVARVIATAHPEALPPLPANERRIIHMYLTDHPQVVTESQGEGRFRSVSISPKA</sequence>
<evidence type="ECO:0000256" key="1">
    <source>
        <dbReference type="ARBA" id="ARBA00022884"/>
    </source>
</evidence>